<evidence type="ECO:0000256" key="2">
    <source>
        <dbReference type="ARBA" id="ARBA00022692"/>
    </source>
</evidence>
<evidence type="ECO:0000256" key="9">
    <source>
        <dbReference type="SAM" id="Phobius"/>
    </source>
</evidence>
<feature type="transmembrane region" description="Helical" evidence="9">
    <location>
        <begin position="104"/>
        <end position="127"/>
    </location>
</feature>
<evidence type="ECO:0000256" key="8">
    <source>
        <dbReference type="ARBA" id="ARBA00023224"/>
    </source>
</evidence>
<comment type="caution">
    <text evidence="11">The sequence shown here is derived from an EMBL/GenBank/DDBJ whole genome shotgun (WGS) entry which is preliminary data.</text>
</comment>
<feature type="transmembrane region" description="Helical" evidence="9">
    <location>
        <begin position="147"/>
        <end position="165"/>
    </location>
</feature>
<keyword evidence="6" id="KW-0675">Receptor</keyword>
<feature type="transmembrane region" description="Helical" evidence="9">
    <location>
        <begin position="624"/>
        <end position="648"/>
    </location>
</feature>
<evidence type="ECO:0000313" key="11">
    <source>
        <dbReference type="EMBL" id="KAG9340937.1"/>
    </source>
</evidence>
<dbReference type="PANTHER" id="PTHR24232">
    <property type="entry name" value="G-PROTEIN COUPLED RECEPTOR"/>
    <property type="match status" value="1"/>
</dbReference>
<feature type="transmembrane region" description="Helical" evidence="9">
    <location>
        <begin position="64"/>
        <end position="84"/>
    </location>
</feature>
<dbReference type="GO" id="GO:0004930">
    <property type="term" value="F:G protein-coupled receptor activity"/>
    <property type="evidence" value="ECO:0007669"/>
    <property type="project" value="UniProtKB-KW"/>
</dbReference>
<keyword evidence="3 9" id="KW-1133">Transmembrane helix</keyword>
<dbReference type="AlphaFoldDB" id="A0A8T2NX04"/>
<comment type="subcellular location">
    <subcellularLocation>
        <location evidence="1">Membrane</location>
        <topology evidence="1">Multi-pass membrane protein</topology>
    </subcellularLocation>
</comment>
<dbReference type="InterPro" id="IPR017452">
    <property type="entry name" value="GPCR_Rhodpsn_7TM"/>
</dbReference>
<keyword evidence="12" id="KW-1185">Reference proteome</keyword>
<dbReference type="PROSITE" id="PS50262">
    <property type="entry name" value="G_PROTEIN_RECEP_F1_2"/>
    <property type="match status" value="1"/>
</dbReference>
<accession>A0A8T2NX04</accession>
<dbReference type="SUPFAM" id="SSF81321">
    <property type="entry name" value="Family A G protein-coupled receptor-like"/>
    <property type="match status" value="1"/>
</dbReference>
<dbReference type="GO" id="GO:0007200">
    <property type="term" value="P:phospholipase C-activating G protein-coupled receptor signaling pathway"/>
    <property type="evidence" value="ECO:0007669"/>
    <property type="project" value="TreeGrafter"/>
</dbReference>
<dbReference type="GO" id="GO:0005886">
    <property type="term" value="C:plasma membrane"/>
    <property type="evidence" value="ECO:0007669"/>
    <property type="project" value="TreeGrafter"/>
</dbReference>
<dbReference type="Proteomes" id="UP000824540">
    <property type="component" value="Unassembled WGS sequence"/>
</dbReference>
<feature type="non-terminal residue" evidence="11">
    <location>
        <position position="1"/>
    </location>
</feature>
<feature type="transmembrane region" description="Helical" evidence="9">
    <location>
        <begin position="196"/>
        <end position="219"/>
    </location>
</feature>
<dbReference type="Gene3D" id="1.20.1070.10">
    <property type="entry name" value="Rhodopsin 7-helix transmembrane proteins"/>
    <property type="match status" value="1"/>
</dbReference>
<dbReference type="CDD" id="cd14982">
    <property type="entry name" value="7tmA_purinoceptor-like"/>
    <property type="match status" value="1"/>
</dbReference>
<sequence length="654" mass="73098">MVNSSMAKYSSSNQTTLIWNGCEKSSFGVVFLPVSYCIVFLISLTGNMSMLFHYIRKEKSPSKLFTVNLATLDLLMTLTLPLVVDYRAQGRDWRFGETLCKVYVVAFYGNLYGGSLFMLCISVDRLLAVRYPLVYLKWTQRQFSRRLVCSCLWLVITVFSLWGLISLPVLNSQLDGTVTCGEGYSDRQWHASLSQLVVFASVIGFFLPYSVILSCYALIAQYLSTNRREGQRWKTRSLRVIAAVMTIMTICFLPFHCFRMFTVAHHLTKGPGEGDSFGICFSQHFLFLLATVNSALDPFVYYFLSLEFNISQLCSRRATQSKMDTEEVTKGSRALFREASRNKERRPKQILAQMYNVVHRLTAGPGEGDNHGLCFSLRFLYLLASLNSALDPFIYYFLSFELNLCCGQVLHYQGVAGEDCRIGQEEDDDSPKNQELRQLTLPLLIWKFVCTGDLQAIELLFRMSPDSKLRPVKESGRIKDIAGGVAGGGCMAPPVSQSVCCSVSPSHWQTLVLARQVEPLPACEMKSLPLGHRHTSYTTCLEPTGEDWPWGSRRSLILLASNTLSSLSSDAATLTCSEISAKRSRSDGEQASLPGTRSLSAPTTISWSSAENSSFPLLDFTSSMVGVFFFIIAIVIIVFAIVVITAIVHERDRA</sequence>
<dbReference type="GO" id="GO:0035025">
    <property type="term" value="P:positive regulation of Rho protein signal transduction"/>
    <property type="evidence" value="ECO:0007669"/>
    <property type="project" value="TreeGrafter"/>
</dbReference>
<dbReference type="EMBL" id="JAFBMS010000039">
    <property type="protein sequence ID" value="KAG9340937.1"/>
    <property type="molecule type" value="Genomic_DNA"/>
</dbReference>
<evidence type="ECO:0000256" key="3">
    <source>
        <dbReference type="ARBA" id="ARBA00022989"/>
    </source>
</evidence>
<evidence type="ECO:0000256" key="5">
    <source>
        <dbReference type="ARBA" id="ARBA00023136"/>
    </source>
</evidence>
<dbReference type="PANTHER" id="PTHR24232:SF53">
    <property type="entry name" value="G-PROTEIN COUPLED RECEPTORS FAMILY 1 PROFILE DOMAIN-CONTAINING PROTEIN"/>
    <property type="match status" value="1"/>
</dbReference>
<feature type="domain" description="G-protein coupled receptors family 1 profile" evidence="10">
    <location>
        <begin position="36"/>
        <end position="301"/>
    </location>
</feature>
<dbReference type="Pfam" id="PF00001">
    <property type="entry name" value="7tm_1"/>
    <property type="match status" value="1"/>
</dbReference>
<reference evidence="11" key="1">
    <citation type="thesis" date="2021" institute="BYU ScholarsArchive" country="Provo, UT, USA">
        <title>Applications of and Algorithms for Genome Assembly and Genomic Analyses with an Emphasis on Marine Teleosts.</title>
        <authorList>
            <person name="Pickett B.D."/>
        </authorList>
    </citation>
    <scope>NUCLEOTIDE SEQUENCE</scope>
    <source>
        <strain evidence="11">HI-2016</strain>
    </source>
</reference>
<keyword evidence="4" id="KW-0297">G-protein coupled receptor</keyword>
<keyword evidence="7" id="KW-0325">Glycoprotein</keyword>
<name>A0A8T2NX04_9TELE</name>
<evidence type="ECO:0000256" key="7">
    <source>
        <dbReference type="ARBA" id="ARBA00023180"/>
    </source>
</evidence>
<feature type="transmembrane region" description="Helical" evidence="9">
    <location>
        <begin position="27"/>
        <end position="52"/>
    </location>
</feature>
<keyword evidence="8" id="KW-0807">Transducer</keyword>
<gene>
    <name evidence="11" type="ORF">JZ751_020130</name>
</gene>
<dbReference type="PRINTS" id="PR01157">
    <property type="entry name" value="P2YPURNOCPTR"/>
</dbReference>
<dbReference type="OrthoDB" id="5960344at2759"/>
<keyword evidence="2 9" id="KW-0812">Transmembrane</keyword>
<proteinExistence type="predicted"/>
<organism evidence="11 12">
    <name type="scientific">Albula glossodonta</name>
    <name type="common">roundjaw bonefish</name>
    <dbReference type="NCBI Taxonomy" id="121402"/>
    <lineage>
        <taxon>Eukaryota</taxon>
        <taxon>Metazoa</taxon>
        <taxon>Chordata</taxon>
        <taxon>Craniata</taxon>
        <taxon>Vertebrata</taxon>
        <taxon>Euteleostomi</taxon>
        <taxon>Actinopterygii</taxon>
        <taxon>Neopterygii</taxon>
        <taxon>Teleostei</taxon>
        <taxon>Albuliformes</taxon>
        <taxon>Albulidae</taxon>
        <taxon>Albula</taxon>
    </lineage>
</organism>
<evidence type="ECO:0000256" key="4">
    <source>
        <dbReference type="ARBA" id="ARBA00023040"/>
    </source>
</evidence>
<evidence type="ECO:0000256" key="6">
    <source>
        <dbReference type="ARBA" id="ARBA00023170"/>
    </source>
</evidence>
<evidence type="ECO:0000256" key="1">
    <source>
        <dbReference type="ARBA" id="ARBA00004141"/>
    </source>
</evidence>
<dbReference type="PRINTS" id="PR00237">
    <property type="entry name" value="GPCRRHODOPSN"/>
</dbReference>
<protein>
    <recommendedName>
        <fullName evidence="10">G-protein coupled receptors family 1 profile domain-containing protein</fullName>
    </recommendedName>
</protein>
<keyword evidence="5 9" id="KW-0472">Membrane</keyword>
<evidence type="ECO:0000259" key="10">
    <source>
        <dbReference type="PROSITE" id="PS50262"/>
    </source>
</evidence>
<feature type="transmembrane region" description="Helical" evidence="9">
    <location>
        <begin position="240"/>
        <end position="261"/>
    </location>
</feature>
<evidence type="ECO:0000313" key="12">
    <source>
        <dbReference type="Proteomes" id="UP000824540"/>
    </source>
</evidence>
<dbReference type="InterPro" id="IPR000276">
    <property type="entry name" value="GPCR_Rhodpsn"/>
</dbReference>